<dbReference type="Proteomes" id="UP000276133">
    <property type="component" value="Unassembled WGS sequence"/>
</dbReference>
<sequence length="71" mass="8120">MLRVLANFLIYFKVILVGLLDALEINEVILLRLQGDNHEYLSTTAILNRDDELVADIDDYPIEEAFLSTPQ</sequence>
<gene>
    <name evidence="1" type="ORF">BpHYR1_029733</name>
</gene>
<organism evidence="1 2">
    <name type="scientific">Brachionus plicatilis</name>
    <name type="common">Marine rotifer</name>
    <name type="synonym">Brachionus muelleri</name>
    <dbReference type="NCBI Taxonomy" id="10195"/>
    <lineage>
        <taxon>Eukaryota</taxon>
        <taxon>Metazoa</taxon>
        <taxon>Spiralia</taxon>
        <taxon>Gnathifera</taxon>
        <taxon>Rotifera</taxon>
        <taxon>Eurotatoria</taxon>
        <taxon>Monogononta</taxon>
        <taxon>Pseudotrocha</taxon>
        <taxon>Ploima</taxon>
        <taxon>Brachionidae</taxon>
        <taxon>Brachionus</taxon>
    </lineage>
</organism>
<evidence type="ECO:0000313" key="1">
    <source>
        <dbReference type="EMBL" id="RMZ99385.1"/>
    </source>
</evidence>
<feature type="non-terminal residue" evidence="1">
    <location>
        <position position="71"/>
    </location>
</feature>
<comment type="caution">
    <text evidence="1">The sequence shown here is derived from an EMBL/GenBank/DDBJ whole genome shotgun (WGS) entry which is preliminary data.</text>
</comment>
<evidence type="ECO:0000313" key="2">
    <source>
        <dbReference type="Proteomes" id="UP000276133"/>
    </source>
</evidence>
<keyword evidence="2" id="KW-1185">Reference proteome</keyword>
<dbReference type="AlphaFoldDB" id="A0A3M7PJT0"/>
<reference evidence="1 2" key="1">
    <citation type="journal article" date="2018" name="Sci. Rep.">
        <title>Genomic signatures of local adaptation to the degree of environmental predictability in rotifers.</title>
        <authorList>
            <person name="Franch-Gras L."/>
            <person name="Hahn C."/>
            <person name="Garcia-Roger E.M."/>
            <person name="Carmona M.J."/>
            <person name="Serra M."/>
            <person name="Gomez A."/>
        </authorList>
    </citation>
    <scope>NUCLEOTIDE SEQUENCE [LARGE SCALE GENOMIC DNA]</scope>
    <source>
        <strain evidence="1">HYR1</strain>
    </source>
</reference>
<dbReference type="OrthoDB" id="272985at2759"/>
<protein>
    <submittedName>
        <fullName evidence="1">Uncharacterized protein</fullName>
    </submittedName>
</protein>
<name>A0A3M7PJT0_BRAPC</name>
<dbReference type="EMBL" id="REGN01010248">
    <property type="protein sequence ID" value="RMZ99385.1"/>
    <property type="molecule type" value="Genomic_DNA"/>
</dbReference>
<accession>A0A3M7PJT0</accession>
<proteinExistence type="predicted"/>